<feature type="domain" description="Peptidase S8/S53" evidence="2">
    <location>
        <begin position="538"/>
        <end position="634"/>
    </location>
</feature>
<feature type="region of interest" description="Disordered" evidence="1">
    <location>
        <begin position="336"/>
        <end position="368"/>
    </location>
</feature>
<dbReference type="InterPro" id="IPR000209">
    <property type="entry name" value="Peptidase_S8/S53_dom"/>
</dbReference>
<feature type="compositionally biased region" description="Low complexity" evidence="1">
    <location>
        <begin position="349"/>
        <end position="362"/>
    </location>
</feature>
<dbReference type="Pfam" id="PF00082">
    <property type="entry name" value="Peptidase_S8"/>
    <property type="match status" value="1"/>
</dbReference>
<feature type="domain" description="Peptidase C14 caspase" evidence="3">
    <location>
        <begin position="9"/>
        <end position="168"/>
    </location>
</feature>
<evidence type="ECO:0000259" key="2">
    <source>
        <dbReference type="Pfam" id="PF00082"/>
    </source>
</evidence>
<dbReference type="SUPFAM" id="SSF52743">
    <property type="entry name" value="Subtilisin-like"/>
    <property type="match status" value="1"/>
</dbReference>
<dbReference type="OrthoDB" id="206201at2759"/>
<dbReference type="CDD" id="cd00306">
    <property type="entry name" value="Peptidases_S8_S53"/>
    <property type="match status" value="1"/>
</dbReference>
<dbReference type="GO" id="GO:0004197">
    <property type="term" value="F:cysteine-type endopeptidase activity"/>
    <property type="evidence" value="ECO:0007669"/>
    <property type="project" value="InterPro"/>
</dbReference>
<feature type="compositionally biased region" description="Basic and acidic residues" evidence="1">
    <location>
        <begin position="272"/>
        <end position="281"/>
    </location>
</feature>
<evidence type="ECO:0000313" key="4">
    <source>
        <dbReference type="EMBL" id="RDW58854.1"/>
    </source>
</evidence>
<evidence type="ECO:0000259" key="3">
    <source>
        <dbReference type="Pfam" id="PF00656"/>
    </source>
</evidence>
<evidence type="ECO:0000313" key="5">
    <source>
        <dbReference type="Proteomes" id="UP000256645"/>
    </source>
</evidence>
<feature type="region of interest" description="Disordered" evidence="1">
    <location>
        <begin position="258"/>
        <end position="285"/>
    </location>
</feature>
<proteinExistence type="predicted"/>
<dbReference type="InterPro" id="IPR036852">
    <property type="entry name" value="Peptidase_S8/S53_dom_sf"/>
</dbReference>
<dbReference type="GO" id="GO:0006508">
    <property type="term" value="P:proteolysis"/>
    <property type="evidence" value="ECO:0007669"/>
    <property type="project" value="InterPro"/>
</dbReference>
<accession>A0A3D8QBL4</accession>
<dbReference type="Proteomes" id="UP000256645">
    <property type="component" value="Unassembled WGS sequence"/>
</dbReference>
<dbReference type="GO" id="GO:0004252">
    <property type="term" value="F:serine-type endopeptidase activity"/>
    <property type="evidence" value="ECO:0007669"/>
    <property type="project" value="InterPro"/>
</dbReference>
<sequence>MRIYESIHALLICWDKSIDEFKNQRDSLGKVLRDFYGFNISPLNIPLSENADQWVRTEISNFMRDPDKKQNLLIIYYGGHATLQREKLFLQWSVFHSIRVSYAPSQISRADTTRHSSFDKPEDPCLNWSLCQESLVTGAKADILIILDCCHAGAAFQLEQGQQDNAVELLPACGIEDRAFVGEHSLTNRLIRILKSPTLYQKAFPTYELQRQLAYLQKSLGIVHLIDGKSNPWGRSAHLITLIPRYDGKGISIHRVVLPDSDDEEEQTPANREPDLPHRESGYQLQRDASLSYTDAGTNTEVDITQITDPILGTALFLDPRRKVVYVDVGTETIPVNTVRPDHKPVVLQQQQQQQQQEQQQQRRPLIKNDCVPRTSSPILSADLDITSNFPHKRRMHESVEARQTGLWMDRYSSFLHEWSPDKDGEAYKIAILSTGLNMEDLYIGGQRRRIVDRRNFVGTESEILPSTDSTPDRDSIGTSHFSLLAQTSKYTNFFISKISESGIFTDISVVVRAIACAIDEWKVNMLVLPFGLNTYNQELADQLSRALQANIICLAATGNSGANARAAYPARMPGVVAVFSSDSLGNPSLFNPSPSPAQRNFSTIGEDIAISHNGEEQYRSGTSFATCVMAGILSSMFVFARDYLELDLEDWNLLHTPAGAHKFLEIMSTSRGGYDYVAPWLLLSDDLTFKQQDGSQSSYKMVVKAQILAALRQLR</sequence>
<organism evidence="4 5">
    <name type="scientific">Coleophoma cylindrospora</name>
    <dbReference type="NCBI Taxonomy" id="1849047"/>
    <lineage>
        <taxon>Eukaryota</taxon>
        <taxon>Fungi</taxon>
        <taxon>Dikarya</taxon>
        <taxon>Ascomycota</taxon>
        <taxon>Pezizomycotina</taxon>
        <taxon>Leotiomycetes</taxon>
        <taxon>Helotiales</taxon>
        <taxon>Dermateaceae</taxon>
        <taxon>Coleophoma</taxon>
    </lineage>
</organism>
<protein>
    <submittedName>
        <fullName evidence="4">Uncharacterized protein</fullName>
    </submittedName>
</protein>
<keyword evidence="5" id="KW-1185">Reference proteome</keyword>
<reference evidence="4 5" key="1">
    <citation type="journal article" date="2018" name="IMA Fungus">
        <title>IMA Genome-F 9: Draft genome sequence of Annulohypoxylon stygium, Aspergillus mulundensis, Berkeleyomyces basicola (syn. Thielaviopsis basicola), Ceratocystis smalleyi, two Cercospora beticola strains, Coleophoma cylindrospora, Fusarium fracticaudum, Phialophora cf. hyalina, and Morchella septimelata.</title>
        <authorList>
            <person name="Wingfield B.D."/>
            <person name="Bills G.F."/>
            <person name="Dong Y."/>
            <person name="Huang W."/>
            <person name="Nel W.J."/>
            <person name="Swalarsk-Parry B.S."/>
            <person name="Vaghefi N."/>
            <person name="Wilken P.M."/>
            <person name="An Z."/>
            <person name="de Beer Z.W."/>
            <person name="De Vos L."/>
            <person name="Chen L."/>
            <person name="Duong T.A."/>
            <person name="Gao Y."/>
            <person name="Hammerbacher A."/>
            <person name="Kikkert J.R."/>
            <person name="Li Y."/>
            <person name="Li H."/>
            <person name="Li K."/>
            <person name="Li Q."/>
            <person name="Liu X."/>
            <person name="Ma X."/>
            <person name="Naidoo K."/>
            <person name="Pethybridge S.J."/>
            <person name="Sun J."/>
            <person name="Steenkamp E.T."/>
            <person name="van der Nest M.A."/>
            <person name="van Wyk S."/>
            <person name="Wingfield M.J."/>
            <person name="Xiong C."/>
            <person name="Yue Q."/>
            <person name="Zhang X."/>
        </authorList>
    </citation>
    <scope>NUCLEOTIDE SEQUENCE [LARGE SCALE GENOMIC DNA]</scope>
    <source>
        <strain evidence="4 5">BP6252</strain>
    </source>
</reference>
<dbReference type="InterPro" id="IPR011600">
    <property type="entry name" value="Pept_C14_caspase"/>
</dbReference>
<evidence type="ECO:0000256" key="1">
    <source>
        <dbReference type="SAM" id="MobiDB-lite"/>
    </source>
</evidence>
<comment type="caution">
    <text evidence="4">The sequence shown here is derived from an EMBL/GenBank/DDBJ whole genome shotgun (WGS) entry which is preliminary data.</text>
</comment>
<dbReference type="AlphaFoldDB" id="A0A3D8QBL4"/>
<dbReference type="EMBL" id="PDLM01000017">
    <property type="protein sequence ID" value="RDW58854.1"/>
    <property type="molecule type" value="Genomic_DNA"/>
</dbReference>
<name>A0A3D8QBL4_9HELO</name>
<gene>
    <name evidence="4" type="ORF">BP6252_13330</name>
</gene>
<dbReference type="Pfam" id="PF00656">
    <property type="entry name" value="Peptidase_C14"/>
    <property type="match status" value="1"/>
</dbReference>
<dbReference type="Gene3D" id="3.40.50.200">
    <property type="entry name" value="Peptidase S8/S53 domain"/>
    <property type="match status" value="1"/>
</dbReference>
<dbReference type="STRING" id="1849047.A0A3D8QBL4"/>